<evidence type="ECO:0000313" key="17">
    <source>
        <dbReference type="EMBL" id="KAK5575736.1"/>
    </source>
</evidence>
<evidence type="ECO:0000256" key="10">
    <source>
        <dbReference type="PIRNR" id="PIRNR000168"/>
    </source>
</evidence>
<dbReference type="PIRSF" id="PIRSF000168">
    <property type="entry name" value="Acyl-CoA_oxidase"/>
    <property type="match status" value="1"/>
</dbReference>
<evidence type="ECO:0000256" key="5">
    <source>
        <dbReference type="ARBA" id="ARBA00022827"/>
    </source>
</evidence>
<evidence type="ECO:0000256" key="7">
    <source>
        <dbReference type="ARBA" id="ARBA00023002"/>
    </source>
</evidence>
<dbReference type="GO" id="GO:0005777">
    <property type="term" value="C:peroxisome"/>
    <property type="evidence" value="ECO:0007669"/>
    <property type="project" value="UniProtKB-SubCell"/>
</dbReference>
<evidence type="ECO:0000256" key="4">
    <source>
        <dbReference type="ARBA" id="ARBA00022630"/>
    </source>
</evidence>
<dbReference type="EMBL" id="JAVFKY010000005">
    <property type="protein sequence ID" value="KAK5575736.1"/>
    <property type="molecule type" value="Genomic_DNA"/>
</dbReference>
<evidence type="ECO:0000259" key="16">
    <source>
        <dbReference type="Pfam" id="PF22924"/>
    </source>
</evidence>
<evidence type="ECO:0000256" key="12">
    <source>
        <dbReference type="PIRSR" id="PIRSR000168-2"/>
    </source>
</evidence>
<feature type="domain" description="Acyl-CoA oxidase C-terminal" evidence="14">
    <location>
        <begin position="538"/>
        <end position="680"/>
    </location>
</feature>
<evidence type="ECO:0000259" key="15">
    <source>
        <dbReference type="Pfam" id="PF02770"/>
    </source>
</evidence>
<dbReference type="AlphaFoldDB" id="A0AAN7YQN8"/>
<comment type="caution">
    <text evidence="17">The sequence shown here is derived from an EMBL/GenBank/DDBJ whole genome shotgun (WGS) entry which is preliminary data.</text>
</comment>
<evidence type="ECO:0000313" key="18">
    <source>
        <dbReference type="Proteomes" id="UP001344447"/>
    </source>
</evidence>
<dbReference type="Pfam" id="PF01756">
    <property type="entry name" value="ACOX"/>
    <property type="match status" value="1"/>
</dbReference>
<dbReference type="FunFam" id="2.40.110.10:FF:000005">
    <property type="entry name" value="Acyl-coenzyme A oxidase"/>
    <property type="match status" value="1"/>
</dbReference>
<proteinExistence type="inferred from homology"/>
<dbReference type="FunFam" id="1.20.140.10:FF:000007">
    <property type="entry name" value="Acyl-coenzyme A oxidase"/>
    <property type="match status" value="1"/>
</dbReference>
<feature type="binding site" evidence="12">
    <location>
        <position position="196"/>
    </location>
    <ligand>
        <name>FAD</name>
        <dbReference type="ChEBI" id="CHEBI:57692"/>
    </ligand>
</feature>
<dbReference type="InterPro" id="IPR006091">
    <property type="entry name" value="Acyl-CoA_Oxase/DH_mid-dom"/>
</dbReference>
<dbReference type="SUPFAM" id="SSF56645">
    <property type="entry name" value="Acyl-CoA dehydrogenase NM domain-like"/>
    <property type="match status" value="1"/>
</dbReference>
<dbReference type="SUPFAM" id="SSF47203">
    <property type="entry name" value="Acyl-CoA dehydrogenase C-terminal domain-like"/>
    <property type="match status" value="2"/>
</dbReference>
<dbReference type="GO" id="GO:0071949">
    <property type="term" value="F:FAD binding"/>
    <property type="evidence" value="ECO:0007669"/>
    <property type="project" value="InterPro"/>
</dbReference>
<organism evidence="17 18">
    <name type="scientific">Dictyostelium firmibasis</name>
    <dbReference type="NCBI Taxonomy" id="79012"/>
    <lineage>
        <taxon>Eukaryota</taxon>
        <taxon>Amoebozoa</taxon>
        <taxon>Evosea</taxon>
        <taxon>Eumycetozoa</taxon>
        <taxon>Dictyostelia</taxon>
        <taxon>Dictyosteliales</taxon>
        <taxon>Dictyosteliaceae</taxon>
        <taxon>Dictyostelium</taxon>
    </lineage>
</organism>
<dbReference type="GO" id="GO:0005504">
    <property type="term" value="F:fatty acid binding"/>
    <property type="evidence" value="ECO:0007669"/>
    <property type="project" value="TreeGrafter"/>
</dbReference>
<evidence type="ECO:0000259" key="14">
    <source>
        <dbReference type="Pfam" id="PF01756"/>
    </source>
</evidence>
<evidence type="ECO:0000256" key="13">
    <source>
        <dbReference type="SAM" id="MobiDB-lite"/>
    </source>
</evidence>
<feature type="domain" description="Acyl-CoA oxidase C-alpha1" evidence="16">
    <location>
        <begin position="339"/>
        <end position="490"/>
    </location>
</feature>
<dbReference type="FunFam" id="1.20.140.10:FF:000010">
    <property type="entry name" value="Acyl-coenzyme A oxidase"/>
    <property type="match status" value="1"/>
</dbReference>
<evidence type="ECO:0000256" key="9">
    <source>
        <dbReference type="ARBA" id="ARBA00023140"/>
    </source>
</evidence>
<comment type="similarity">
    <text evidence="3 10">Belongs to the acyl-CoA oxidase family.</text>
</comment>
<gene>
    <name evidence="17" type="ORF">RB653_006870</name>
</gene>
<dbReference type="PANTHER" id="PTHR10909:SF348">
    <property type="entry name" value="ACYL-COENZYME A OXIDASE"/>
    <property type="match status" value="1"/>
</dbReference>
<dbReference type="GO" id="GO:0003997">
    <property type="term" value="F:acyl-CoA oxidase activity"/>
    <property type="evidence" value="ECO:0007669"/>
    <property type="project" value="InterPro"/>
</dbReference>
<feature type="binding site" evidence="12">
    <location>
        <position position="235"/>
    </location>
    <ligand>
        <name>FAD</name>
        <dbReference type="ChEBI" id="CHEBI:57692"/>
    </ligand>
</feature>
<keyword evidence="18" id="KW-1185">Reference proteome</keyword>
<dbReference type="InterPro" id="IPR036250">
    <property type="entry name" value="AcylCo_DH-like_C"/>
</dbReference>
<dbReference type="GO" id="GO:0055088">
    <property type="term" value="P:lipid homeostasis"/>
    <property type="evidence" value="ECO:0007669"/>
    <property type="project" value="TreeGrafter"/>
</dbReference>
<name>A0AAN7YQN8_9MYCE</name>
<dbReference type="Pfam" id="PF22924">
    <property type="entry name" value="ACOX_C_alpha1"/>
    <property type="match status" value="1"/>
</dbReference>
<comment type="cofactor">
    <cofactor evidence="1">
        <name>FAD</name>
        <dbReference type="ChEBI" id="CHEBI:57692"/>
    </cofactor>
</comment>
<dbReference type="InterPro" id="IPR012258">
    <property type="entry name" value="Acyl-CoA_oxidase"/>
</dbReference>
<dbReference type="Gene3D" id="1.20.140.10">
    <property type="entry name" value="Butyryl-CoA Dehydrogenase, subunit A, domain 3"/>
    <property type="match status" value="2"/>
</dbReference>
<dbReference type="Proteomes" id="UP001344447">
    <property type="component" value="Unassembled WGS sequence"/>
</dbReference>
<dbReference type="InterPro" id="IPR009100">
    <property type="entry name" value="AcylCoA_DH/oxidase_NM_dom_sf"/>
</dbReference>
<feature type="region of interest" description="Disordered" evidence="13">
    <location>
        <begin position="18"/>
        <end position="37"/>
    </location>
</feature>
<dbReference type="Pfam" id="PF02770">
    <property type="entry name" value="Acyl-CoA_dh_M"/>
    <property type="match status" value="1"/>
</dbReference>
<keyword evidence="9" id="KW-0576">Peroxisome</keyword>
<sequence length="694" mass="77779">MERLSIICNHFEENDSLESNEVAATSTTNTSTNTTTNNSGLATLNQHSLNNLIQINSKINLDSSKIEKITKILFDHPDKEWVAERNRLIEVLKDPIFENKPYASFHEQRELAQKRLVHLASIPGGPILKVGEIVSNYKKFSMFQSTLVYCDMSMAVKSSVHWGLFGASVCCLGSEKHEKYYTDIDNCKMSGCFALTELGHGSNVKGVETIAEYDNKTQEFVVHTPSDTAQKIWIGNAATYGCFATVFANLISNGENYGLHPFLVQIRDTSTLKPMPGITTADNGPKIGLNGVDNGRLWFNKVRIPRENLLNKFGDIDASGVYTTPIKNPSVRFNSMLESLIGGRITVANMANSAAKMGLYIALHYAFSRRQFGPSNGKEVLLIDYITHQRRLFPQLAEVYINQVGINYVINKFQNRTEKDARDVFLLACGFKAATTWNRSKTLQLCRECCGGQGMAASNKIGILRADTDVDLTYEGDNTVLMQAVAKALLQEFKSYFTGTKRITGMLSYTYSKGHIGIFLRNKNFFTKRLHTESHLLDPDVLLDAFIYREFKLLRNLIKVLRAKVKNEKMTGLQAWNSSLDLVLQLANAYIERVSIEKFLEEVQKSPEDIKPILTSLCILYELTKIENDLGWFLSNKYFAPVKGQAIGNTINKVCGALKDHAIPLVKAFDIPSQFLTAPIIGDWVSHYSNPNNC</sequence>
<dbReference type="Gene3D" id="2.40.110.10">
    <property type="entry name" value="Butyryl-CoA Dehydrogenase, subunit A, domain 2"/>
    <property type="match status" value="1"/>
</dbReference>
<dbReference type="GO" id="GO:0033540">
    <property type="term" value="P:fatty acid beta-oxidation using acyl-CoA oxidase"/>
    <property type="evidence" value="ECO:0007669"/>
    <property type="project" value="TreeGrafter"/>
</dbReference>
<feature type="domain" description="Acyl-CoA oxidase/dehydrogenase middle" evidence="15">
    <location>
        <begin position="192"/>
        <end position="302"/>
    </location>
</feature>
<feature type="compositionally biased region" description="Low complexity" evidence="13">
    <location>
        <begin position="25"/>
        <end position="37"/>
    </location>
</feature>
<dbReference type="InterPro" id="IPR046373">
    <property type="entry name" value="Acyl-CoA_Oxase/DH_mid-dom_sf"/>
</dbReference>
<dbReference type="InterPro" id="IPR002655">
    <property type="entry name" value="Acyl-CoA_oxidase_C"/>
</dbReference>
<accession>A0AAN7YQN8</accession>
<evidence type="ECO:0000256" key="1">
    <source>
        <dbReference type="ARBA" id="ARBA00001974"/>
    </source>
</evidence>
<dbReference type="PANTHER" id="PTHR10909">
    <property type="entry name" value="ELECTRON TRANSPORT OXIDOREDUCTASE"/>
    <property type="match status" value="1"/>
</dbReference>
<evidence type="ECO:0000256" key="6">
    <source>
        <dbReference type="ARBA" id="ARBA00022832"/>
    </source>
</evidence>
<keyword evidence="4 10" id="KW-0285">Flavoprotein</keyword>
<protein>
    <recommendedName>
        <fullName evidence="10">Acyl-coenzyme A oxidase</fullName>
    </recommendedName>
</protein>
<reference evidence="17 18" key="1">
    <citation type="submission" date="2023-11" db="EMBL/GenBank/DDBJ databases">
        <title>Dfirmibasis_genome.</title>
        <authorList>
            <person name="Edelbroek B."/>
            <person name="Kjellin J."/>
            <person name="Jerlstrom-Hultqvist J."/>
            <person name="Soderbom F."/>
        </authorList>
    </citation>
    <scope>NUCLEOTIDE SEQUENCE [LARGE SCALE GENOMIC DNA]</scope>
    <source>
        <strain evidence="17 18">TNS-C-14</strain>
    </source>
</reference>
<keyword evidence="8" id="KW-0443">Lipid metabolism</keyword>
<evidence type="ECO:0000256" key="8">
    <source>
        <dbReference type="ARBA" id="ARBA00023098"/>
    </source>
</evidence>
<comment type="subcellular location">
    <subcellularLocation>
        <location evidence="2">Peroxisome</location>
    </subcellularLocation>
</comment>
<keyword evidence="5 10" id="KW-0274">FAD</keyword>
<evidence type="ECO:0000256" key="11">
    <source>
        <dbReference type="PIRSR" id="PIRSR000168-1"/>
    </source>
</evidence>
<keyword evidence="6" id="KW-0276">Fatty acid metabolism</keyword>
<keyword evidence="7" id="KW-0560">Oxidoreductase</keyword>
<evidence type="ECO:0000256" key="3">
    <source>
        <dbReference type="ARBA" id="ARBA00006288"/>
    </source>
</evidence>
<evidence type="ECO:0000256" key="2">
    <source>
        <dbReference type="ARBA" id="ARBA00004275"/>
    </source>
</evidence>
<dbReference type="InterPro" id="IPR055060">
    <property type="entry name" value="ACOX_C_alpha1"/>
</dbReference>
<feature type="active site" description="Proton acceptor" evidence="11">
    <location>
        <position position="475"/>
    </location>
</feature>